<reference evidence="1 2" key="1">
    <citation type="submission" date="2017-05" db="EMBL/GenBank/DDBJ databases">
        <authorList>
            <person name="Varghese N."/>
            <person name="Submissions S."/>
        </authorList>
    </citation>
    <scope>NUCLEOTIDE SEQUENCE [LARGE SCALE GENOMIC DNA]</scope>
    <source>
        <strain evidence="1 2">DSM 29371</strain>
    </source>
</reference>
<proteinExistence type="predicted"/>
<sequence>MKHIKNSQFLFIDDDGQEKIFLREKYFEFVCLLITDFFNKKIIENEFHSYFISLLNNLEDYESVDYINHQIPYHWALSIIQNKHTTDSYTPEELEQLLEFSLKFDKQNNLTSFIIARPLSS</sequence>
<evidence type="ECO:0000313" key="1">
    <source>
        <dbReference type="EMBL" id="SMO52740.1"/>
    </source>
</evidence>
<evidence type="ECO:0000313" key="2">
    <source>
        <dbReference type="Proteomes" id="UP000316916"/>
    </source>
</evidence>
<dbReference type="RefSeq" id="WP_142717292.1">
    <property type="nucleotide sequence ID" value="NZ_FXTC01000002.1"/>
</dbReference>
<organism evidence="1 2">
    <name type="scientific">Chryseobacterium rhizoplanae</name>
    <dbReference type="NCBI Taxonomy" id="1609531"/>
    <lineage>
        <taxon>Bacteria</taxon>
        <taxon>Pseudomonadati</taxon>
        <taxon>Bacteroidota</taxon>
        <taxon>Flavobacteriia</taxon>
        <taxon>Flavobacteriales</taxon>
        <taxon>Weeksellaceae</taxon>
        <taxon>Chryseobacterium group</taxon>
        <taxon>Chryseobacterium</taxon>
    </lineage>
</organism>
<dbReference type="AlphaFoldDB" id="A0A521C1Y2"/>
<dbReference type="Proteomes" id="UP000316916">
    <property type="component" value="Unassembled WGS sequence"/>
</dbReference>
<protein>
    <submittedName>
        <fullName evidence="1">Uncharacterized protein</fullName>
    </submittedName>
</protein>
<gene>
    <name evidence="1" type="ORF">SAMN06265171_102328</name>
</gene>
<name>A0A521C1Y2_9FLAO</name>
<accession>A0A521C1Y2</accession>
<keyword evidence="2" id="KW-1185">Reference proteome</keyword>
<dbReference type="EMBL" id="FXTC01000002">
    <property type="protein sequence ID" value="SMO52740.1"/>
    <property type="molecule type" value="Genomic_DNA"/>
</dbReference>